<evidence type="ECO:0000256" key="1">
    <source>
        <dbReference type="PROSITE-ProRule" id="PRU00221"/>
    </source>
</evidence>
<dbReference type="PANTHER" id="PTHR19879">
    <property type="entry name" value="TRANSCRIPTION INITIATION FACTOR TFIID"/>
    <property type="match status" value="1"/>
</dbReference>
<protein>
    <recommendedName>
        <fullName evidence="4">Translation initiation factor beta propellor-like domain-containing protein</fullName>
    </recommendedName>
</protein>
<dbReference type="KEGG" id="smaa:IT774_16155"/>
<gene>
    <name evidence="2" type="ORF">IT774_16155</name>
</gene>
<dbReference type="InterPro" id="IPR015943">
    <property type="entry name" value="WD40/YVTN_repeat-like_dom_sf"/>
</dbReference>
<feature type="repeat" description="WD" evidence="1">
    <location>
        <begin position="152"/>
        <end position="193"/>
    </location>
</feature>
<organism evidence="2 3">
    <name type="scientific">Salinimonas marina</name>
    <dbReference type="NCBI Taxonomy" id="2785918"/>
    <lineage>
        <taxon>Bacteria</taxon>
        <taxon>Pseudomonadati</taxon>
        <taxon>Pseudomonadota</taxon>
        <taxon>Gammaproteobacteria</taxon>
        <taxon>Alteromonadales</taxon>
        <taxon>Alteromonadaceae</taxon>
        <taxon>Alteromonas/Salinimonas group</taxon>
        <taxon>Salinimonas</taxon>
    </lineage>
</organism>
<feature type="repeat" description="WD" evidence="1">
    <location>
        <begin position="237"/>
        <end position="278"/>
    </location>
</feature>
<dbReference type="AlphaFoldDB" id="A0A7S9E0W8"/>
<dbReference type="EMBL" id="CP064795">
    <property type="protein sequence ID" value="QPG07263.1"/>
    <property type="molecule type" value="Genomic_DNA"/>
</dbReference>
<dbReference type="RefSeq" id="WP_195812333.1">
    <property type="nucleotide sequence ID" value="NZ_CP064795.1"/>
</dbReference>
<sequence length="322" mass="35258">MLWISVLLSWVCACSVPQSEPLQQWEHAEAGAYAADISSSGQIAVVAGMNNTISVWQVGEAEPVYQWSHQGDTATLIGNIHIAADDSTIVTADRDAFALWSMAQGDPIGFWRIDESSIRDVAVANQGQGVLVGRGNGKVMYFEPETGRRMEFLGHQSKVNSVDISPNGKYALTGGNDYVAYLWSTETGQIIHTFNHPSRVTLVAVDDKGRYAFTADSQQKSQIWNLQTGAPVANLQYIARQKIFTDAVFSDDGQYLLTGSPARRIYLWEVKTGEQIGEWAVSPRDGASMPSALVYAVAFVNNNTVLSESSSGFAELWEIEHE</sequence>
<evidence type="ECO:0000313" key="2">
    <source>
        <dbReference type="EMBL" id="QPG07263.1"/>
    </source>
</evidence>
<dbReference type="Gene3D" id="2.130.10.10">
    <property type="entry name" value="YVTN repeat-like/Quinoprotein amine dehydrogenase"/>
    <property type="match status" value="2"/>
</dbReference>
<dbReference type="SMART" id="SM00320">
    <property type="entry name" value="WD40"/>
    <property type="match status" value="7"/>
</dbReference>
<keyword evidence="1" id="KW-0853">WD repeat</keyword>
<evidence type="ECO:0008006" key="4">
    <source>
        <dbReference type="Google" id="ProtNLM"/>
    </source>
</evidence>
<dbReference type="PROSITE" id="PS50294">
    <property type="entry name" value="WD_REPEATS_REGION"/>
    <property type="match status" value="1"/>
</dbReference>
<dbReference type="SUPFAM" id="SSF50978">
    <property type="entry name" value="WD40 repeat-like"/>
    <property type="match status" value="1"/>
</dbReference>
<reference evidence="2 3" key="1">
    <citation type="submission" date="2020-11" db="EMBL/GenBank/DDBJ databases">
        <title>Complete genome sequence for Salinimonas sp. strain G2-b.</title>
        <authorList>
            <person name="Park S.-J."/>
        </authorList>
    </citation>
    <scope>NUCLEOTIDE SEQUENCE [LARGE SCALE GENOMIC DNA]</scope>
    <source>
        <strain evidence="2 3">G2-b</strain>
    </source>
</reference>
<dbReference type="PROSITE" id="PS50082">
    <property type="entry name" value="WD_REPEATS_2"/>
    <property type="match status" value="2"/>
</dbReference>
<dbReference type="PANTHER" id="PTHR19879:SF9">
    <property type="entry name" value="TRANSCRIPTION INITIATION FACTOR TFIID SUBUNIT 5"/>
    <property type="match status" value="1"/>
</dbReference>
<dbReference type="InterPro" id="IPR001680">
    <property type="entry name" value="WD40_rpt"/>
</dbReference>
<evidence type="ECO:0000313" key="3">
    <source>
        <dbReference type="Proteomes" id="UP000595095"/>
    </source>
</evidence>
<dbReference type="Pfam" id="PF00400">
    <property type="entry name" value="WD40"/>
    <property type="match status" value="2"/>
</dbReference>
<dbReference type="InterPro" id="IPR036322">
    <property type="entry name" value="WD40_repeat_dom_sf"/>
</dbReference>
<name>A0A7S9E0W8_9ALTE</name>
<proteinExistence type="predicted"/>
<keyword evidence="3" id="KW-1185">Reference proteome</keyword>
<dbReference type="Proteomes" id="UP000595095">
    <property type="component" value="Chromosome"/>
</dbReference>
<accession>A0A7S9E0W8</accession>